<reference evidence="2" key="1">
    <citation type="submission" date="2020-05" db="UniProtKB">
        <authorList>
            <consortium name="EnsemblMetazoa"/>
        </authorList>
    </citation>
    <scope>IDENTIFICATION</scope>
    <source>
        <strain evidence="2">USDA</strain>
    </source>
</reference>
<accession>A0A1I8Q5T5</accession>
<keyword evidence="3" id="KW-1185">Reference proteome</keyword>
<dbReference type="AlphaFoldDB" id="A0A1I8Q5T5"/>
<feature type="signal peptide" evidence="1">
    <location>
        <begin position="1"/>
        <end position="20"/>
    </location>
</feature>
<proteinExistence type="predicted"/>
<keyword evidence="1" id="KW-0732">Signal</keyword>
<feature type="chain" id="PRO_5009327744" evidence="1">
    <location>
        <begin position="21"/>
        <end position="239"/>
    </location>
</feature>
<protein>
    <submittedName>
        <fullName evidence="2">Uncharacterized protein</fullName>
    </submittedName>
</protein>
<dbReference type="VEuPathDB" id="VectorBase:SCAU014148"/>
<dbReference type="KEGG" id="scac:106090935"/>
<gene>
    <name evidence="2" type="primary">106090935</name>
</gene>
<organism evidence="2 3">
    <name type="scientific">Stomoxys calcitrans</name>
    <name type="common">Stable fly</name>
    <name type="synonym">Conops calcitrans</name>
    <dbReference type="NCBI Taxonomy" id="35570"/>
    <lineage>
        <taxon>Eukaryota</taxon>
        <taxon>Metazoa</taxon>
        <taxon>Ecdysozoa</taxon>
        <taxon>Arthropoda</taxon>
        <taxon>Hexapoda</taxon>
        <taxon>Insecta</taxon>
        <taxon>Pterygota</taxon>
        <taxon>Neoptera</taxon>
        <taxon>Endopterygota</taxon>
        <taxon>Diptera</taxon>
        <taxon>Brachycera</taxon>
        <taxon>Muscomorpha</taxon>
        <taxon>Muscoidea</taxon>
        <taxon>Muscidae</taxon>
        <taxon>Stomoxys</taxon>
    </lineage>
</organism>
<evidence type="ECO:0000313" key="2">
    <source>
        <dbReference type="EnsemblMetazoa" id="SCAU014148-PA"/>
    </source>
</evidence>
<sequence>MKFISLTLAVIISASMAVAAVAPYLPPKPENNSFGRDKSSENEVFAASAPAALYAAPSADSSTLSQDHAIPKESSSASATIPVILALSPVTAAATLPIGQIAPSIVYGSQGGLIQAGSVPALQYLASGQIVAGPTSLHQSAAIVPAASSAALQYFNPGISTITQPGGFLQAAASPTVQYIVPSGVSYGHIQAASAPIQSYAAPASGQIFLAATSQPGGFIANGGTRYALNGGYANKIKK</sequence>
<dbReference type="EnsemblMetazoa" id="SCAU014148-RA">
    <property type="protein sequence ID" value="SCAU014148-PA"/>
    <property type="gene ID" value="SCAU014148"/>
</dbReference>
<evidence type="ECO:0000313" key="3">
    <source>
        <dbReference type="Proteomes" id="UP000095300"/>
    </source>
</evidence>
<name>A0A1I8Q5T5_STOCA</name>
<evidence type="ECO:0000256" key="1">
    <source>
        <dbReference type="SAM" id="SignalP"/>
    </source>
</evidence>
<dbReference type="Proteomes" id="UP000095300">
    <property type="component" value="Unassembled WGS sequence"/>
</dbReference>